<gene>
    <name evidence="2" type="ORF">H0A75_04265</name>
</gene>
<feature type="chain" id="PRO_5031086082" evidence="1">
    <location>
        <begin position="28"/>
        <end position="137"/>
    </location>
</feature>
<evidence type="ECO:0000313" key="3">
    <source>
        <dbReference type="Proteomes" id="UP000537890"/>
    </source>
</evidence>
<evidence type="ECO:0000313" key="2">
    <source>
        <dbReference type="EMBL" id="NYT46941.1"/>
    </source>
</evidence>
<dbReference type="Pfam" id="PF04333">
    <property type="entry name" value="MlaA"/>
    <property type="match status" value="1"/>
</dbReference>
<dbReference type="InterPro" id="IPR007428">
    <property type="entry name" value="MlaA"/>
</dbReference>
<reference evidence="2 3" key="1">
    <citation type="submission" date="2020-05" db="EMBL/GenBank/DDBJ databases">
        <title>Horizontal transmission and recombination maintain forever young bacterial symbiont genomes.</title>
        <authorList>
            <person name="Russell S.L."/>
            <person name="Pepper-Tunick E."/>
            <person name="Svedberg J."/>
            <person name="Byrne A."/>
            <person name="Ruelas Castillo J."/>
            <person name="Vollmers C."/>
            <person name="Beinart R.A."/>
            <person name="Corbett-Detig R."/>
        </authorList>
    </citation>
    <scope>NUCLEOTIDE SEQUENCE [LARGE SCALE GENOMIC DNA]</scope>
    <source>
        <strain evidence="2">4727-3</strain>
    </source>
</reference>
<dbReference type="GO" id="GO:0016020">
    <property type="term" value="C:membrane"/>
    <property type="evidence" value="ECO:0007669"/>
    <property type="project" value="InterPro"/>
</dbReference>
<accession>A0A7Z0SDG9</accession>
<comment type="caution">
    <text evidence="2">The sequence shown here is derived from an EMBL/GenBank/DDBJ whole genome shotgun (WGS) entry which is preliminary data.</text>
</comment>
<keyword evidence="1" id="KW-0732">Signal</keyword>
<dbReference type="PROSITE" id="PS51257">
    <property type="entry name" value="PROKAR_LIPOPROTEIN"/>
    <property type="match status" value="1"/>
</dbReference>
<evidence type="ECO:0000256" key="1">
    <source>
        <dbReference type="SAM" id="SignalP"/>
    </source>
</evidence>
<proteinExistence type="predicted"/>
<sequence>MLNKTRKFKMILCVSCVSCVSVLQACANTTVVHPDPDDPWEKSNRAVMAFNDEFDKYILKPTAKGYQWIIPIPINTHINMAHFLAHNDWILLGHVTNLFHASQQASNNMLIILKHRFAGSWCRSCCQTCSTGLSSGE</sequence>
<feature type="signal peptide" evidence="1">
    <location>
        <begin position="1"/>
        <end position="27"/>
    </location>
</feature>
<dbReference type="EMBL" id="JACCHS010000060">
    <property type="protein sequence ID" value="NYT46941.1"/>
    <property type="molecule type" value="Genomic_DNA"/>
</dbReference>
<dbReference type="AlphaFoldDB" id="A0A7Z0SDG9"/>
<organism evidence="2 3">
    <name type="scientific">Candidatus Methanofishera endochildressiae</name>
    <dbReference type="NCBI Taxonomy" id="2738884"/>
    <lineage>
        <taxon>Bacteria</taxon>
        <taxon>Pseudomonadati</taxon>
        <taxon>Pseudomonadota</taxon>
        <taxon>Gammaproteobacteria</taxon>
        <taxon>Candidatus Methanofishera</taxon>
    </lineage>
</organism>
<keyword evidence="2" id="KW-0449">Lipoprotein</keyword>
<dbReference type="Proteomes" id="UP000537890">
    <property type="component" value="Unassembled WGS sequence"/>
</dbReference>
<name>A0A7Z0SDG9_9GAMM</name>
<dbReference type="PRINTS" id="PR01805">
    <property type="entry name" value="VACJLIPOPROT"/>
</dbReference>
<protein>
    <submittedName>
        <fullName evidence="2">VacJ family lipoprotein</fullName>
    </submittedName>
</protein>